<protein>
    <submittedName>
        <fullName evidence="3">Uncharacterized protein</fullName>
    </submittedName>
</protein>
<feature type="compositionally biased region" description="Basic and acidic residues" evidence="1">
    <location>
        <begin position="1"/>
        <end position="19"/>
    </location>
</feature>
<feature type="compositionally biased region" description="Polar residues" evidence="1">
    <location>
        <begin position="23"/>
        <end position="38"/>
    </location>
</feature>
<evidence type="ECO:0000313" key="2">
    <source>
        <dbReference type="Proteomes" id="UP000887560"/>
    </source>
</evidence>
<evidence type="ECO:0000313" key="3">
    <source>
        <dbReference type="WBParaSite" id="scf7180000420260.g5013"/>
    </source>
</evidence>
<keyword evidence="2" id="KW-1185">Reference proteome</keyword>
<feature type="region of interest" description="Disordered" evidence="1">
    <location>
        <begin position="1"/>
        <end position="38"/>
    </location>
</feature>
<dbReference type="AlphaFoldDB" id="A0A915NMV8"/>
<dbReference type="WBParaSite" id="scf7180000420260.g5013">
    <property type="protein sequence ID" value="scf7180000420260.g5013"/>
    <property type="gene ID" value="scf7180000420260.g5013"/>
</dbReference>
<dbReference type="Proteomes" id="UP000887560">
    <property type="component" value="Unplaced"/>
</dbReference>
<evidence type="ECO:0000256" key="1">
    <source>
        <dbReference type="SAM" id="MobiDB-lite"/>
    </source>
</evidence>
<sequence>LDRGESIAEFSNSRREGGRDISSLKTSTTNYPSSSSWRHYATTNDSLKKGFAFKNPSLILEDGEGEGEDVDVIDKNTKVRHHRHFDPRTGITSDKHVQQTSTITSTTRSGG</sequence>
<feature type="compositionally biased region" description="Low complexity" evidence="1">
    <location>
        <begin position="100"/>
        <end position="111"/>
    </location>
</feature>
<organism evidence="2 3">
    <name type="scientific">Meloidogyne floridensis</name>
    <dbReference type="NCBI Taxonomy" id="298350"/>
    <lineage>
        <taxon>Eukaryota</taxon>
        <taxon>Metazoa</taxon>
        <taxon>Ecdysozoa</taxon>
        <taxon>Nematoda</taxon>
        <taxon>Chromadorea</taxon>
        <taxon>Rhabditida</taxon>
        <taxon>Tylenchina</taxon>
        <taxon>Tylenchomorpha</taxon>
        <taxon>Tylenchoidea</taxon>
        <taxon>Meloidogynidae</taxon>
        <taxon>Meloidogyninae</taxon>
        <taxon>Meloidogyne</taxon>
    </lineage>
</organism>
<name>A0A915NMV8_9BILA</name>
<proteinExistence type="predicted"/>
<accession>A0A915NMV8</accession>
<feature type="region of interest" description="Disordered" evidence="1">
    <location>
        <begin position="82"/>
        <end position="111"/>
    </location>
</feature>
<reference evidence="3" key="1">
    <citation type="submission" date="2022-11" db="UniProtKB">
        <authorList>
            <consortium name="WormBaseParasite"/>
        </authorList>
    </citation>
    <scope>IDENTIFICATION</scope>
</reference>